<evidence type="ECO:0000313" key="2">
    <source>
        <dbReference type="Proteomes" id="UP000656244"/>
    </source>
</evidence>
<name>A0A923HD70_9FLAO</name>
<evidence type="ECO:0000313" key="1">
    <source>
        <dbReference type="EMBL" id="MBC3759762.1"/>
    </source>
</evidence>
<comment type="caution">
    <text evidence="1">The sequence shown here is derived from an EMBL/GenBank/DDBJ whole genome shotgun (WGS) entry which is preliminary data.</text>
</comment>
<protein>
    <submittedName>
        <fullName evidence="1">Uncharacterized protein</fullName>
    </submittedName>
</protein>
<proteinExistence type="predicted"/>
<dbReference type="AlphaFoldDB" id="A0A923HD70"/>
<dbReference type="InterPro" id="IPR054207">
    <property type="entry name" value="DUF6913"/>
</dbReference>
<sequence length="172" mass="20008">MIFKAFKEKSNKKYLNKLLSERKVLVDSKKIKSLGIILNYDEIDNFNAFNVLASRLKIHANRIKVIAYTKDTKKEGHAWDACYNAKDFGWKGEIKNIELKAFLDEPFDVLLSFYAEDLLELKLLTALSKSQLKIGILQTDSRLNDIIIKTKIKEKKVFEDEVFKYLTVLNKI</sequence>
<dbReference type="Pfam" id="PF21857">
    <property type="entry name" value="DUF6913"/>
    <property type="match status" value="1"/>
</dbReference>
<dbReference type="RefSeq" id="WP_186563722.1">
    <property type="nucleotide sequence ID" value="NZ_JACNMF010000005.1"/>
</dbReference>
<organism evidence="1 2">
    <name type="scientific">Hyunsoonleella aquatilis</name>
    <dbReference type="NCBI Taxonomy" id="2762758"/>
    <lineage>
        <taxon>Bacteria</taxon>
        <taxon>Pseudomonadati</taxon>
        <taxon>Bacteroidota</taxon>
        <taxon>Flavobacteriia</taxon>
        <taxon>Flavobacteriales</taxon>
        <taxon>Flavobacteriaceae</taxon>
    </lineage>
</organism>
<reference evidence="1" key="1">
    <citation type="submission" date="2020-08" db="EMBL/GenBank/DDBJ databases">
        <title>Hyunsoonleella sp. strain SJ7 genome sequencing and assembly.</title>
        <authorList>
            <person name="Kim I."/>
        </authorList>
    </citation>
    <scope>NUCLEOTIDE SEQUENCE</scope>
    <source>
        <strain evidence="1">SJ7</strain>
    </source>
</reference>
<dbReference type="Proteomes" id="UP000656244">
    <property type="component" value="Unassembled WGS sequence"/>
</dbReference>
<accession>A0A923HD70</accession>
<keyword evidence="2" id="KW-1185">Reference proteome</keyword>
<gene>
    <name evidence="1" type="ORF">H7U19_15215</name>
</gene>
<dbReference type="EMBL" id="JACNMF010000005">
    <property type="protein sequence ID" value="MBC3759762.1"/>
    <property type="molecule type" value="Genomic_DNA"/>
</dbReference>